<evidence type="ECO:0000313" key="2">
    <source>
        <dbReference type="EMBL" id="AGJ90718.1"/>
    </source>
</evidence>
<dbReference type="KEGG" id="mput:MPUT9231_2940"/>
<proteinExistence type="predicted"/>
<evidence type="ECO:0000256" key="1">
    <source>
        <dbReference type="SAM" id="Coils"/>
    </source>
</evidence>
<accession>M9W9N5</accession>
<organism evidence="2 3">
    <name type="scientific">Mycoplasma putrefaciens Mput9231</name>
    <dbReference type="NCBI Taxonomy" id="1292033"/>
    <lineage>
        <taxon>Bacteria</taxon>
        <taxon>Bacillati</taxon>
        <taxon>Mycoplasmatota</taxon>
        <taxon>Mollicutes</taxon>
        <taxon>Mycoplasmataceae</taxon>
        <taxon>Mycoplasma</taxon>
    </lineage>
</organism>
<keyword evidence="1" id="KW-0175">Coiled coil</keyword>
<dbReference type="AlphaFoldDB" id="M9W9N5"/>
<dbReference type="HOGENOM" id="CLU_503271_0_0_14"/>
<reference evidence="2 3" key="1">
    <citation type="journal article" date="2013" name="Genome Announc.">
        <title>Complete Genome Sequence of Mycoplasma putrefaciens Strain 9231, One of the Agents of Contagious Agalactia in Goats.</title>
        <authorList>
            <person name="Dupuy V."/>
            <person name="Sirand-Pugnet P."/>
            <person name="Baranowski E."/>
            <person name="Barre A."/>
            <person name="Breton M."/>
            <person name="Couture C."/>
            <person name="Dordet-Frisoni E."/>
            <person name="Gaurivaud P."/>
            <person name="Jacob D."/>
            <person name="Lemaitre C."/>
            <person name="Manso-Silvan L."/>
            <person name="Nikolski M."/>
            <person name="Nouvel L.X."/>
            <person name="Poumarat F."/>
            <person name="Tardy F."/>
            <person name="Thebault P."/>
            <person name="Theil S."/>
            <person name="Citti C."/>
            <person name="Blanchard A."/>
            <person name="Thiaucourt F."/>
        </authorList>
    </citation>
    <scope>NUCLEOTIDE SEQUENCE [LARGE SCALE GENOMIC DNA]</scope>
    <source>
        <strain evidence="2">Mput9231</strain>
    </source>
</reference>
<feature type="coiled-coil region" evidence="1">
    <location>
        <begin position="68"/>
        <end position="317"/>
    </location>
</feature>
<dbReference type="RefSeq" id="WP_015587336.1">
    <property type="nucleotide sequence ID" value="NC_021083.1"/>
</dbReference>
<dbReference type="EMBL" id="CP004357">
    <property type="protein sequence ID" value="AGJ90718.1"/>
    <property type="molecule type" value="Genomic_DNA"/>
</dbReference>
<dbReference type="PATRIC" id="fig|1292033.3.peg.286"/>
<name>M9W9N5_9MOLU</name>
<dbReference type="Proteomes" id="UP000012984">
    <property type="component" value="Chromosome"/>
</dbReference>
<evidence type="ECO:0000313" key="3">
    <source>
        <dbReference type="Proteomes" id="UP000012984"/>
    </source>
</evidence>
<keyword evidence="3" id="KW-1185">Reference proteome</keyword>
<protein>
    <submittedName>
        <fullName evidence="2">Uncharacterized protein</fullName>
    </submittedName>
</protein>
<sequence length="541" mass="63647">MKKLLSIFSTLTITSTPVVCAFQPLDRSNTSISSARQNLDSNSESENSTSNILNNLRPIEIDLAKELERDYLERVKVLQSKLDSIKKELDNQQSLIEKLKQDLQVKQDQLDDLLSESDSSSGELNTQKQQLIKQLKELIKQQNQYTNIYNQFNNQISELALYNTTLTNDVRKQELDINQHTSTKKQLEIEKVNFIKSKDERIQLYQKNISELLKQIQELQKPGSQLKTLESKVGQLKNKINHLNDTYSDKEKELTNLEDQFSLNRNKIETLQSENKELNTELEKIGLNKLLVDQQELQTALDQLNNLKRSKDLMKNSFRQDETIFDLMCYDSRYYNYFQFSIDGRKPKQINYDSSNYNNFSLGSSVTFASYNLQRDLGVSSFEEFKQKYNKITLEADYCFNGGEIYDHHSRTNNFIRTFPGAELTSDGKPIFKRENRRFEFSISSNTKDNERQKLDEIRQWSGFYVHGFVYWRIQLSKNFINFIVEQRTSVYYKNSWYLQPMSILYLKPKKLKFEADRSYIYSKIQSIKSPVNDIISMYKN</sequence>
<gene>
    <name evidence="2" type="ORF">MPUT9231_2940</name>
</gene>